<proteinExistence type="predicted"/>
<dbReference type="AlphaFoldDB" id="A0AAW0YN14"/>
<name>A0AAW0YN14_9TREE</name>
<feature type="transmembrane region" description="Helical" evidence="6">
    <location>
        <begin position="209"/>
        <end position="227"/>
    </location>
</feature>
<evidence type="ECO:0000256" key="4">
    <source>
        <dbReference type="ARBA" id="ARBA00023136"/>
    </source>
</evidence>
<feature type="transmembrane region" description="Helical" evidence="6">
    <location>
        <begin position="390"/>
        <end position="408"/>
    </location>
</feature>
<feature type="domain" description="EamA" evidence="7">
    <location>
        <begin position="86"/>
        <end position="223"/>
    </location>
</feature>
<comment type="subcellular location">
    <subcellularLocation>
        <location evidence="1">Membrane</location>
        <topology evidence="1">Multi-pass membrane protein</topology>
    </subcellularLocation>
</comment>
<feature type="transmembrane region" description="Helical" evidence="6">
    <location>
        <begin position="334"/>
        <end position="353"/>
    </location>
</feature>
<keyword evidence="4 6" id="KW-0472">Membrane</keyword>
<evidence type="ECO:0000259" key="7">
    <source>
        <dbReference type="Pfam" id="PF00892"/>
    </source>
</evidence>
<feature type="compositionally biased region" description="Basic and acidic residues" evidence="5">
    <location>
        <begin position="438"/>
        <end position="451"/>
    </location>
</feature>
<dbReference type="InterPro" id="IPR000620">
    <property type="entry name" value="EamA_dom"/>
</dbReference>
<organism evidence="8 9">
    <name type="scientific">Kwoniella newhampshirensis</name>
    <dbReference type="NCBI Taxonomy" id="1651941"/>
    <lineage>
        <taxon>Eukaryota</taxon>
        <taxon>Fungi</taxon>
        <taxon>Dikarya</taxon>
        <taxon>Basidiomycota</taxon>
        <taxon>Agaricomycotina</taxon>
        <taxon>Tremellomycetes</taxon>
        <taxon>Tremellales</taxon>
        <taxon>Cryptococcaceae</taxon>
        <taxon>Kwoniella</taxon>
    </lineage>
</organism>
<feature type="compositionally biased region" description="Low complexity" evidence="5">
    <location>
        <begin position="14"/>
        <end position="53"/>
    </location>
</feature>
<feature type="transmembrane region" description="Helical" evidence="6">
    <location>
        <begin position="114"/>
        <end position="139"/>
    </location>
</feature>
<feature type="transmembrane region" description="Helical" evidence="6">
    <location>
        <begin position="365"/>
        <end position="384"/>
    </location>
</feature>
<evidence type="ECO:0000256" key="6">
    <source>
        <dbReference type="SAM" id="Phobius"/>
    </source>
</evidence>
<dbReference type="Proteomes" id="UP001388673">
    <property type="component" value="Unassembled WGS sequence"/>
</dbReference>
<protein>
    <recommendedName>
        <fullName evidence="7">EamA domain-containing protein</fullName>
    </recommendedName>
</protein>
<dbReference type="PANTHER" id="PTHR22911">
    <property type="entry name" value="ACYL-MALONYL CONDENSING ENZYME-RELATED"/>
    <property type="match status" value="1"/>
</dbReference>
<feature type="domain" description="EamA" evidence="7">
    <location>
        <begin position="274"/>
        <end position="405"/>
    </location>
</feature>
<keyword evidence="3 6" id="KW-1133">Transmembrane helix</keyword>
<comment type="caution">
    <text evidence="8">The sequence shown here is derived from an EMBL/GenBank/DDBJ whole genome shotgun (WGS) entry which is preliminary data.</text>
</comment>
<dbReference type="Pfam" id="PF00892">
    <property type="entry name" value="EamA"/>
    <property type="match status" value="2"/>
</dbReference>
<evidence type="ECO:0000256" key="3">
    <source>
        <dbReference type="ARBA" id="ARBA00022989"/>
    </source>
</evidence>
<keyword evidence="9" id="KW-1185">Reference proteome</keyword>
<dbReference type="SUPFAM" id="SSF103481">
    <property type="entry name" value="Multidrug resistance efflux transporter EmrE"/>
    <property type="match status" value="2"/>
</dbReference>
<feature type="transmembrane region" description="Helical" evidence="6">
    <location>
        <begin position="304"/>
        <end position="322"/>
    </location>
</feature>
<dbReference type="RefSeq" id="XP_066803148.1">
    <property type="nucleotide sequence ID" value="XM_066946756.1"/>
</dbReference>
<dbReference type="InterPro" id="IPR037185">
    <property type="entry name" value="EmrE-like"/>
</dbReference>
<evidence type="ECO:0000256" key="5">
    <source>
        <dbReference type="SAM" id="MobiDB-lite"/>
    </source>
</evidence>
<evidence type="ECO:0000256" key="2">
    <source>
        <dbReference type="ARBA" id="ARBA00022692"/>
    </source>
</evidence>
<evidence type="ECO:0000313" key="8">
    <source>
        <dbReference type="EMBL" id="KAK8854910.1"/>
    </source>
</evidence>
<feature type="region of interest" description="Disordered" evidence="5">
    <location>
        <begin position="416"/>
        <end position="451"/>
    </location>
</feature>
<dbReference type="GeneID" id="92180907"/>
<dbReference type="EMBL" id="JBCAWK010000006">
    <property type="protein sequence ID" value="KAK8854910.1"/>
    <property type="molecule type" value="Genomic_DNA"/>
</dbReference>
<accession>A0AAW0YN14</accession>
<feature type="compositionally biased region" description="Polar residues" evidence="5">
    <location>
        <begin position="422"/>
        <end position="431"/>
    </location>
</feature>
<feature type="compositionally biased region" description="Gly residues" evidence="5">
    <location>
        <begin position="512"/>
        <end position="521"/>
    </location>
</feature>
<feature type="transmembrane region" description="Helical" evidence="6">
    <location>
        <begin position="86"/>
        <end position="108"/>
    </location>
</feature>
<feature type="transmembrane region" description="Helical" evidence="6">
    <location>
        <begin position="272"/>
        <end position="292"/>
    </location>
</feature>
<evidence type="ECO:0000256" key="1">
    <source>
        <dbReference type="ARBA" id="ARBA00004141"/>
    </source>
</evidence>
<feature type="region of interest" description="Disordered" evidence="5">
    <location>
        <begin position="1"/>
        <end position="53"/>
    </location>
</feature>
<sequence>MSESTSAPSAVPLSPVARAPNRSRPAPPSAASSSSSPSSSRSPSPSPTLPSASPIPGISPPSRFAPMPFLASRLPSTAYHFISQNIGLTLVACSQLFFVFMSLTVKFFLSTTNISTITLIFVRMGVTSICCIVSLWLVLKDPDPILGPEGIRLRLVQRGIFGWAGLLSSYQSLRGLTVSDSVTIQFLSPTVTAVLGYLFLKETMNRREVLAGFCCLTGVVLVSRPPFLFGGAGEDTGVIPPDEGGGTRLDLPPPMSLPGEGDTEGIETPERAVAVTWAFVGVFAASLAYTTIRSIGTKAHALHSIGYFSYMCTITCGIWLVIDPKPLVWVESTRDFLFIVAIGLFGFCAQMLLTMGLQREKAGRAGIALYLQVVFSLVLEFILWHTVPSFLSALGTTIILVSAFWAALSTTAAVPSAKPTDSEAQPFSRSASPIPPPHSDRPTLRGEHYSYETVPTKDTEAHMYTILKDKDIDSVTSPREGLLGIPVSRRGSSASSLTGLKPGSNSTSDSGSGSGSGTPRS</sequence>
<dbReference type="KEGG" id="kne:92180907"/>
<dbReference type="GO" id="GO:0016020">
    <property type="term" value="C:membrane"/>
    <property type="evidence" value="ECO:0007669"/>
    <property type="project" value="UniProtKB-SubCell"/>
</dbReference>
<keyword evidence="2 6" id="KW-0812">Transmembrane</keyword>
<feature type="region of interest" description="Disordered" evidence="5">
    <location>
        <begin position="476"/>
        <end position="521"/>
    </location>
</feature>
<feature type="transmembrane region" description="Helical" evidence="6">
    <location>
        <begin position="182"/>
        <end position="200"/>
    </location>
</feature>
<gene>
    <name evidence="8" type="ORF">IAR55_003649</name>
</gene>
<dbReference type="PANTHER" id="PTHR22911:SF6">
    <property type="entry name" value="SOLUTE CARRIER FAMILY 35 MEMBER G1"/>
    <property type="match status" value="1"/>
</dbReference>
<evidence type="ECO:0000313" key="9">
    <source>
        <dbReference type="Proteomes" id="UP001388673"/>
    </source>
</evidence>
<reference evidence="8 9" key="1">
    <citation type="journal article" date="2024" name="bioRxiv">
        <title>Comparative genomics of Cryptococcus and Kwoniella reveals pathogenesis evolution and contrasting karyotype dynamics via intercentromeric recombination or chromosome fusion.</title>
        <authorList>
            <person name="Coelho M.A."/>
            <person name="David-Palma M."/>
            <person name="Shea T."/>
            <person name="Bowers K."/>
            <person name="McGinley-Smith S."/>
            <person name="Mohammad A.W."/>
            <person name="Gnirke A."/>
            <person name="Yurkov A.M."/>
            <person name="Nowrousian M."/>
            <person name="Sun S."/>
            <person name="Cuomo C.A."/>
            <person name="Heitman J."/>
        </authorList>
    </citation>
    <scope>NUCLEOTIDE SEQUENCE [LARGE SCALE GENOMIC DNA]</scope>
    <source>
        <strain evidence="8 9">CBS 13917</strain>
    </source>
</reference>